<protein>
    <submittedName>
        <fullName evidence="2">AraC family transcriptional regulator</fullName>
    </submittedName>
</protein>
<comment type="caution">
    <text evidence="2">The sequence shown here is derived from an EMBL/GenBank/DDBJ whole genome shotgun (WGS) entry which is preliminary data.</text>
</comment>
<dbReference type="Pfam" id="PF14526">
    <property type="entry name" value="Cass2"/>
    <property type="match status" value="1"/>
</dbReference>
<dbReference type="InterPro" id="IPR029441">
    <property type="entry name" value="Cass2"/>
</dbReference>
<organism evidence="2 3">
    <name type="scientific">Candidatus Dojkabacteria bacterium</name>
    <dbReference type="NCBI Taxonomy" id="2099670"/>
    <lineage>
        <taxon>Bacteria</taxon>
        <taxon>Candidatus Dojkabacteria</taxon>
    </lineage>
</organism>
<evidence type="ECO:0000313" key="3">
    <source>
        <dbReference type="Proteomes" id="UP000321026"/>
    </source>
</evidence>
<dbReference type="SMART" id="SM00871">
    <property type="entry name" value="AraC_E_bind"/>
    <property type="match status" value="1"/>
</dbReference>
<reference evidence="2 3" key="1">
    <citation type="submission" date="2018-09" db="EMBL/GenBank/DDBJ databases">
        <title>Metagenome Assembled Genomes from an Advanced Water Purification Facility.</title>
        <authorList>
            <person name="Stamps B.W."/>
            <person name="Spear J.R."/>
        </authorList>
    </citation>
    <scope>NUCLEOTIDE SEQUENCE [LARGE SCALE GENOMIC DNA]</scope>
    <source>
        <strain evidence="2">Bin_63_2</strain>
    </source>
</reference>
<dbReference type="PANTHER" id="PTHR36444">
    <property type="entry name" value="TRANSCRIPTIONAL REGULATOR PROTEIN YOBU-RELATED"/>
    <property type="match status" value="1"/>
</dbReference>
<dbReference type="Proteomes" id="UP000321026">
    <property type="component" value="Unassembled WGS sequence"/>
</dbReference>
<dbReference type="PANTHER" id="PTHR36444:SF2">
    <property type="entry name" value="TRANSCRIPTIONAL REGULATOR PROTEIN YOBU-RELATED"/>
    <property type="match status" value="1"/>
</dbReference>
<dbReference type="SUPFAM" id="SSF55136">
    <property type="entry name" value="Probable bacterial effector-binding domain"/>
    <property type="match status" value="1"/>
</dbReference>
<evidence type="ECO:0000259" key="1">
    <source>
        <dbReference type="SMART" id="SM00871"/>
    </source>
</evidence>
<dbReference type="EMBL" id="SSDS01000060">
    <property type="protein sequence ID" value="TXG76923.1"/>
    <property type="molecule type" value="Genomic_DNA"/>
</dbReference>
<accession>A0A5C7J631</accession>
<gene>
    <name evidence="2" type="ORF">E6Q11_03855</name>
</gene>
<dbReference type="InterPro" id="IPR010499">
    <property type="entry name" value="AraC_E-bd"/>
</dbReference>
<dbReference type="AlphaFoldDB" id="A0A5C7J631"/>
<proteinExistence type="predicted"/>
<sequence>MLPEIKLIGISIRTNNATEIDPLTGKIFGCVQRYFHQALYEKIPHRKKPGTTLCVYTDYESDHTGDYTYFIGEEVDSFEGCPPDFVTHTIPAQDYVKFTNGPAPMPEVVREPWFKIWQMSEDELGGKRRYLADFELYDERASDHQNIVLDIFIGIKPKR</sequence>
<dbReference type="InterPro" id="IPR011256">
    <property type="entry name" value="Reg_factor_effector_dom_sf"/>
</dbReference>
<feature type="domain" description="AraC effector-binding" evidence="1">
    <location>
        <begin position="1"/>
        <end position="156"/>
    </location>
</feature>
<dbReference type="Gene3D" id="3.20.80.10">
    <property type="entry name" value="Regulatory factor, effector binding domain"/>
    <property type="match status" value="1"/>
</dbReference>
<dbReference type="InterPro" id="IPR053182">
    <property type="entry name" value="YobU-like_regulator"/>
</dbReference>
<evidence type="ECO:0000313" key="2">
    <source>
        <dbReference type="EMBL" id="TXG76923.1"/>
    </source>
</evidence>
<name>A0A5C7J631_9BACT</name>